<feature type="transmembrane region" description="Helical" evidence="2">
    <location>
        <begin position="755"/>
        <end position="776"/>
    </location>
</feature>
<feature type="transmembrane region" description="Helical" evidence="2">
    <location>
        <begin position="1415"/>
        <end position="1435"/>
    </location>
</feature>
<dbReference type="STRING" id="92835.RS81_01135"/>
<feature type="transmembrane region" description="Helical" evidence="2">
    <location>
        <begin position="1190"/>
        <end position="1211"/>
    </location>
</feature>
<feature type="transmembrane region" description="Helical" evidence="2">
    <location>
        <begin position="1106"/>
        <end position="1127"/>
    </location>
</feature>
<feature type="transmembrane region" description="Helical" evidence="2">
    <location>
        <begin position="1359"/>
        <end position="1378"/>
    </location>
</feature>
<feature type="transmembrane region" description="Helical" evidence="2">
    <location>
        <begin position="454"/>
        <end position="479"/>
    </location>
</feature>
<feature type="transmembrane region" description="Helical" evidence="2">
    <location>
        <begin position="692"/>
        <end position="712"/>
    </location>
</feature>
<feature type="transmembrane region" description="Helical" evidence="2">
    <location>
        <begin position="1133"/>
        <end position="1153"/>
    </location>
</feature>
<dbReference type="InterPro" id="IPR052505">
    <property type="entry name" value="Fungal_Heme-Binding_RBT5"/>
</dbReference>
<feature type="transmembrane region" description="Helical" evidence="2">
    <location>
        <begin position="422"/>
        <end position="442"/>
    </location>
</feature>
<feature type="transmembrane region" description="Helical" evidence="2">
    <location>
        <begin position="1545"/>
        <end position="1564"/>
    </location>
</feature>
<feature type="transmembrane region" description="Helical" evidence="2">
    <location>
        <begin position="278"/>
        <end position="296"/>
    </location>
</feature>
<keyword evidence="2" id="KW-1133">Transmembrane helix</keyword>
<gene>
    <name evidence="3" type="ORF">RS81_01135</name>
</gene>
<feature type="transmembrane region" description="Helical" evidence="2">
    <location>
        <begin position="942"/>
        <end position="962"/>
    </location>
</feature>
<accession>A0A0M2HEJ3</accession>
<feature type="transmembrane region" description="Helical" evidence="2">
    <location>
        <begin position="1243"/>
        <end position="1263"/>
    </location>
</feature>
<dbReference type="GO" id="GO:0020037">
    <property type="term" value="F:heme binding"/>
    <property type="evidence" value="ECO:0007669"/>
    <property type="project" value="TreeGrafter"/>
</dbReference>
<name>A0A0M2HEJ3_9MICO</name>
<feature type="transmembrane region" description="Helical" evidence="2">
    <location>
        <begin position="248"/>
        <end position="266"/>
    </location>
</feature>
<protein>
    <submittedName>
        <fullName evidence="3">Uncharacterized protein</fullName>
    </submittedName>
</protein>
<keyword evidence="4" id="KW-1185">Reference proteome</keyword>
<evidence type="ECO:0000256" key="2">
    <source>
        <dbReference type="SAM" id="Phobius"/>
    </source>
</evidence>
<dbReference type="PATRIC" id="fig|92835.4.peg.1154"/>
<feature type="transmembrane region" description="Helical" evidence="2">
    <location>
        <begin position="190"/>
        <end position="207"/>
    </location>
</feature>
<feature type="transmembrane region" description="Helical" evidence="2">
    <location>
        <begin position="1324"/>
        <end position="1347"/>
    </location>
</feature>
<keyword evidence="2" id="KW-0812">Transmembrane</keyword>
<keyword evidence="2" id="KW-0472">Membrane</keyword>
<feature type="region of interest" description="Disordered" evidence="1">
    <location>
        <begin position="129"/>
        <end position="149"/>
    </location>
</feature>
<dbReference type="RefSeq" id="WP_157003962.1">
    <property type="nucleotide sequence ID" value="NZ_JYIZ01000041.1"/>
</dbReference>
<feature type="transmembrane region" description="Helical" evidence="2">
    <location>
        <begin position="552"/>
        <end position="569"/>
    </location>
</feature>
<feature type="transmembrane region" description="Helical" evidence="2">
    <location>
        <begin position="1270"/>
        <end position="1289"/>
    </location>
</feature>
<feature type="transmembrane region" description="Helical" evidence="2">
    <location>
        <begin position="1519"/>
        <end position="1538"/>
    </location>
</feature>
<evidence type="ECO:0000256" key="1">
    <source>
        <dbReference type="SAM" id="MobiDB-lite"/>
    </source>
</evidence>
<dbReference type="GO" id="GO:0005576">
    <property type="term" value="C:extracellular region"/>
    <property type="evidence" value="ECO:0007669"/>
    <property type="project" value="TreeGrafter"/>
</dbReference>
<feature type="transmembrane region" description="Helical" evidence="2">
    <location>
        <begin position="885"/>
        <end position="904"/>
    </location>
</feature>
<feature type="transmembrane region" description="Helical" evidence="2">
    <location>
        <begin position="491"/>
        <end position="519"/>
    </location>
</feature>
<feature type="compositionally biased region" description="Pro residues" evidence="1">
    <location>
        <begin position="133"/>
        <end position="147"/>
    </location>
</feature>
<evidence type="ECO:0000313" key="3">
    <source>
        <dbReference type="EMBL" id="KJL42633.1"/>
    </source>
</evidence>
<dbReference type="PANTHER" id="PTHR35607:SF11">
    <property type="entry name" value="CELL WALL PROTEIN 1"/>
    <property type="match status" value="1"/>
</dbReference>
<feature type="transmembrane region" description="Helical" evidence="2">
    <location>
        <begin position="159"/>
        <end position="184"/>
    </location>
</feature>
<dbReference type="EMBL" id="JYIZ01000041">
    <property type="protein sequence ID" value="KJL42633.1"/>
    <property type="molecule type" value="Genomic_DNA"/>
</dbReference>
<feature type="transmembrane region" description="Helical" evidence="2">
    <location>
        <begin position="219"/>
        <end position="236"/>
    </location>
</feature>
<reference evidence="3 4" key="1">
    <citation type="submission" date="2015-02" db="EMBL/GenBank/DDBJ databases">
        <title>Draft genome sequences of ten Microbacterium spp. with emphasis on heavy metal contaminated environments.</title>
        <authorList>
            <person name="Corretto E."/>
        </authorList>
    </citation>
    <scope>NUCLEOTIDE SEQUENCE [LARGE SCALE GENOMIC DNA]</scope>
    <source>
        <strain evidence="3 4">DSM 12510</strain>
    </source>
</reference>
<feature type="transmembrane region" description="Helical" evidence="2">
    <location>
        <begin position="361"/>
        <end position="382"/>
    </location>
</feature>
<dbReference type="NCBIfam" id="NF047321">
    <property type="entry name" value="SCO7613_CTERM"/>
    <property type="match status" value="1"/>
</dbReference>
<feature type="transmembrane region" description="Helical" evidence="2">
    <location>
        <begin position="782"/>
        <end position="803"/>
    </location>
</feature>
<feature type="transmembrane region" description="Helical" evidence="2">
    <location>
        <begin position="576"/>
        <end position="596"/>
    </location>
</feature>
<feature type="transmembrane region" description="Helical" evidence="2">
    <location>
        <begin position="628"/>
        <end position="655"/>
    </location>
</feature>
<dbReference type="InterPro" id="IPR058062">
    <property type="entry name" value="SCO7613_C"/>
</dbReference>
<feature type="transmembrane region" description="Helical" evidence="2">
    <location>
        <begin position="968"/>
        <end position="984"/>
    </location>
</feature>
<feature type="transmembrane region" description="Helical" evidence="2">
    <location>
        <begin position="667"/>
        <end position="685"/>
    </location>
</feature>
<feature type="transmembrane region" description="Helical" evidence="2">
    <location>
        <begin position="302"/>
        <end position="323"/>
    </location>
</feature>
<feature type="transmembrane region" description="Helical" evidence="2">
    <location>
        <begin position="1442"/>
        <end position="1462"/>
    </location>
</feature>
<feature type="transmembrane region" description="Helical" evidence="2">
    <location>
        <begin position="991"/>
        <end position="1014"/>
    </location>
</feature>
<feature type="transmembrane region" description="Helical" evidence="2">
    <location>
        <begin position="394"/>
        <end position="416"/>
    </location>
</feature>
<dbReference type="GO" id="GO:0006879">
    <property type="term" value="P:intracellular iron ion homeostasis"/>
    <property type="evidence" value="ECO:0007669"/>
    <property type="project" value="TreeGrafter"/>
</dbReference>
<feature type="transmembrane region" description="Helical" evidence="2">
    <location>
        <begin position="1390"/>
        <end position="1409"/>
    </location>
</feature>
<feature type="transmembrane region" description="Helical" evidence="2">
    <location>
        <begin position="1052"/>
        <end position="1073"/>
    </location>
</feature>
<evidence type="ECO:0000313" key="4">
    <source>
        <dbReference type="Proteomes" id="UP000033956"/>
    </source>
</evidence>
<proteinExistence type="predicted"/>
<feature type="transmembrane region" description="Helical" evidence="2">
    <location>
        <begin position="1295"/>
        <end position="1317"/>
    </location>
</feature>
<feature type="transmembrane region" description="Helical" evidence="2">
    <location>
        <begin position="1079"/>
        <end position="1099"/>
    </location>
</feature>
<feature type="transmembrane region" description="Helical" evidence="2">
    <location>
        <begin position="602"/>
        <end position="621"/>
    </location>
</feature>
<comment type="caution">
    <text evidence="3">The sequence shown here is derived from an EMBL/GenBank/DDBJ whole genome shotgun (WGS) entry which is preliminary data.</text>
</comment>
<feature type="transmembrane region" description="Helical" evidence="2">
    <location>
        <begin position="1020"/>
        <end position="1040"/>
    </location>
</feature>
<feature type="transmembrane region" description="Helical" evidence="2">
    <location>
        <begin position="724"/>
        <end position="743"/>
    </location>
</feature>
<dbReference type="OrthoDB" id="5096967at2"/>
<dbReference type="PANTHER" id="PTHR35607">
    <property type="entry name" value="GPI-ANCHORED PROTEIN 10"/>
    <property type="match status" value="1"/>
</dbReference>
<feature type="transmembrane region" description="Helical" evidence="2">
    <location>
        <begin position="916"/>
        <end position="935"/>
    </location>
</feature>
<sequence>MSSSPHTPSSWPSSAELLADPHHCPWCFSGLTGATCSACGLLVVDEEAPRVLELGRTMLACEQERRRLLAGIRQRSDALVAAAVEVHSTDSMFADDGSETIVAAAPTVSTTTTGSDPLAVLVDASAASTPAPAVMPTPPRLPAPSATPSPKKRRLTVPVVLLIVGVSLVGIAAIFFLTLAWFVAGIGVRALIIGGITLATIVGASLLRRRQLTATAEALAVLGVLLLALDAWAVRANDLFNAGGTDPLVYAGASAIVVAVVCRIWARLSGLRAPDLTAVLALLAGIALIVAGMVALPTGEALLIGLLGAAVGGLAHSLPAPWSSARRDAVLEREVLAWAGVAALAAAAIASVAVAPNEVSVPLWSAVAIALIAAAYTVLSVRASDASRLPSARILVGAVSSVGAVTLAGAGWQAALRSDEPVYALLLAPLLPVVVAVALDVLRRRLPILTPATIAAASVAALSTVVVFAVWLAEAYAVIAGGWHVWATDPFLVPAALVPVVLAPALPVIVAAAIAILFALAPGLGAPRVRDARLVAAASLVLAATARTGVPIVLVGSALVIAALAVWGLSRRPSRLHARIGWGVTAGAATITAYVAATATPWLWAIAVVAALVVPIAAAVVTRAAAPASAILAVTSIGAAAASALLAPAAIAAAMGVTADPGATLPLVQWIALVSLGIAAFAPLARLVRTAVAAAALALLAVSLTSLVLPPAPTGSVAALLGEPWAAIARGILITALLSAVAIGRTRIDASARIAAAFFVAGAAGGAAAAIASVAGATDATALTVGVTAAAVPAVAAIVALRVTAPSTEELRARLALDLGTVAVFAATSWQLSTPQVAWELAAITAALLAASATRGWAAPRAAAVSGFPTAPGEGAALTQAPRRLLVWAAIGAAWLALLQWLAIALGDGVALQVEAFTLAPAIALLVWAGALTWLRRHLEAAIAVGLSFGVGLFVPAASSAGDEGPRLGIYVAVAGVLCLALAWSPLRRLVAASVTGATVALFAVAMASVTLVTPISEPTIAWIAVPAAVALLAAVPFARNGSAAQKVFAQTAPPITLAIGASMVALAASGVWGTTAGAATITAALALLLAVHVAAAALDALPLAAGARWTSVAGAAAIGVAALPQVDGAVELLSLPIAGALFAGAALAMLRLSRLERPWPAREAAPWLAGLAMAIVPSVIAPLEGPRVWLVIAGGLLAALGIAVIEVAACSRLRAQSVAVLVFGALAMGAHAVIVAPGWDAVLPATVAGAGAVGLGAVVVWMRLDQRTTVAPLLAAAGSTLVVAAVVLRGDGGAPFTAVTAAVAAAVAVAAAAVLGMRDWQRWAAATAIGATAVALSTITVRFVAVADPLRHGLEPDVWATCAAGIVAAVTVSALRAGSSARVAGIARIGFSLSVAVFAAAELALLLAPGGDSAVRAAIVMAVLSVAGVIGYIARARVGEALLRTAVASAVLFAAAALFLAGTSPVEVLTVAPALALTAVGARHLQLHSTARSWPTLGPGLALLTVPSLLHDFTGSDLWRIVGLGVVAVALIVVGAVRHLQAPLVIGSAVVLLHALAQLWPWISANYSAVPWWLWLGTGGALLIALAARYEKNMRAMRGAVTAVTGLR</sequence>
<feature type="transmembrane region" description="Helical" evidence="2">
    <location>
        <begin position="1165"/>
        <end position="1184"/>
    </location>
</feature>
<organism evidence="3 4">
    <name type="scientific">Microbacterium terrae</name>
    <dbReference type="NCBI Taxonomy" id="69369"/>
    <lineage>
        <taxon>Bacteria</taxon>
        <taxon>Bacillati</taxon>
        <taxon>Actinomycetota</taxon>
        <taxon>Actinomycetes</taxon>
        <taxon>Micrococcales</taxon>
        <taxon>Microbacteriaceae</taxon>
        <taxon>Microbacterium</taxon>
    </lineage>
</organism>
<dbReference type="Proteomes" id="UP000033956">
    <property type="component" value="Unassembled WGS sequence"/>
</dbReference>
<feature type="transmembrane region" description="Helical" evidence="2">
    <location>
        <begin position="1218"/>
        <end position="1237"/>
    </location>
</feature>
<feature type="transmembrane region" description="Helical" evidence="2">
    <location>
        <begin position="335"/>
        <end position="355"/>
    </location>
</feature>
<feature type="transmembrane region" description="Helical" evidence="2">
    <location>
        <begin position="1570"/>
        <end position="1589"/>
    </location>
</feature>